<dbReference type="GO" id="GO:0003677">
    <property type="term" value="F:DNA binding"/>
    <property type="evidence" value="ECO:0007669"/>
    <property type="project" value="InterPro"/>
</dbReference>
<dbReference type="GO" id="GO:0033567">
    <property type="term" value="P:DNA replication, Okazaki fragment processing"/>
    <property type="evidence" value="ECO:0007669"/>
    <property type="project" value="InterPro"/>
</dbReference>
<dbReference type="InterPro" id="IPR036279">
    <property type="entry name" value="5-3_exonuclease_C_sf"/>
</dbReference>
<dbReference type="InterPro" id="IPR029060">
    <property type="entry name" value="PIN-like_dom_sf"/>
</dbReference>
<feature type="domain" description="5'-3' exonuclease alpha-helical arch N-terminal" evidence="2">
    <location>
        <begin position="70"/>
        <end position="168"/>
    </location>
</feature>
<dbReference type="Gene3D" id="1.10.150.20">
    <property type="entry name" value="5' to 3' exonuclease, C-terminal subdomain"/>
    <property type="match status" value="1"/>
</dbReference>
<evidence type="ECO:0000259" key="2">
    <source>
        <dbReference type="Pfam" id="PF02739"/>
    </source>
</evidence>
<feature type="region of interest" description="Disordered" evidence="1">
    <location>
        <begin position="1"/>
        <end position="25"/>
    </location>
</feature>
<sequence>MGICPPLPRHRPRSPRHPPTTCNSSKDRRLRTLLIDGDIFVVSTLATHEVETDWGDDQWTLHCDVKAAKAAILQAIENIKTELDADDAIICLSMGETFRHRLSPDYKSGRGRKPVGTGEVKRWLIEEHDAKLKPGIEADDTMGILATHPKLIKGEKIIVSQDKDMLTIPGKLYRGGEVIDVSPGEARYNWMMQTLTGDVTDGYPGLKGMGKVKAAKLLDKLGPDEDPWPHVVAAYEKAGMTEEDALLQARLARILHWTDYDFKTKEAILWQP</sequence>
<dbReference type="PANTHER" id="PTHR42646">
    <property type="entry name" value="FLAP ENDONUCLEASE XNI"/>
    <property type="match status" value="1"/>
</dbReference>
<dbReference type="Pfam" id="PF02739">
    <property type="entry name" value="5_3_exonuc_N"/>
    <property type="match status" value="1"/>
</dbReference>
<evidence type="ECO:0000256" key="1">
    <source>
        <dbReference type="SAM" id="MobiDB-lite"/>
    </source>
</evidence>
<name>A0AAW9TQA8_RHIML</name>
<evidence type="ECO:0000313" key="3">
    <source>
        <dbReference type="EMBL" id="MQW33567.1"/>
    </source>
</evidence>
<evidence type="ECO:0000313" key="4">
    <source>
        <dbReference type="Proteomes" id="UP000429484"/>
    </source>
</evidence>
<accession>A0AAW9TQA8</accession>
<dbReference type="GO" id="GO:0017108">
    <property type="term" value="F:5'-flap endonuclease activity"/>
    <property type="evidence" value="ECO:0007669"/>
    <property type="project" value="InterPro"/>
</dbReference>
<organism evidence="3 4">
    <name type="scientific">Rhizobium meliloti</name>
    <name type="common">Ensifer meliloti</name>
    <name type="synonym">Sinorhizobium meliloti</name>
    <dbReference type="NCBI Taxonomy" id="382"/>
    <lineage>
        <taxon>Bacteria</taxon>
        <taxon>Pseudomonadati</taxon>
        <taxon>Pseudomonadota</taxon>
        <taxon>Alphaproteobacteria</taxon>
        <taxon>Hyphomicrobiales</taxon>
        <taxon>Rhizobiaceae</taxon>
        <taxon>Sinorhizobium/Ensifer group</taxon>
        <taxon>Sinorhizobium</taxon>
    </lineage>
</organism>
<dbReference type="AlphaFoldDB" id="A0AAW9TQA8"/>
<dbReference type="SUPFAM" id="SSF47807">
    <property type="entry name" value="5' to 3' exonuclease, C-terminal subdomain"/>
    <property type="match status" value="1"/>
</dbReference>
<protein>
    <recommendedName>
        <fullName evidence="2">5'-3' exonuclease alpha-helical arch N-terminal domain-containing protein</fullName>
    </recommendedName>
</protein>
<dbReference type="InterPro" id="IPR020046">
    <property type="entry name" value="5-3_exonucl_a-hlix_arch_N"/>
</dbReference>
<gene>
    <name evidence="3" type="ORF">GHK53_12345</name>
</gene>
<dbReference type="Gene3D" id="3.40.50.1010">
    <property type="entry name" value="5'-nuclease"/>
    <property type="match status" value="1"/>
</dbReference>
<reference evidence="3 4" key="1">
    <citation type="journal article" date="2013" name="Genome Biol.">
        <title>Comparative genomics of the core and accessory genomes of 48 Sinorhizobium strains comprising five genospecies.</title>
        <authorList>
            <person name="Sugawara M."/>
            <person name="Epstein B."/>
            <person name="Badgley B.D."/>
            <person name="Unno T."/>
            <person name="Xu L."/>
            <person name="Reese J."/>
            <person name="Gyaneshwar P."/>
            <person name="Denny R."/>
            <person name="Mudge J."/>
            <person name="Bharti A.K."/>
            <person name="Farmer A.D."/>
            <person name="May G.D."/>
            <person name="Woodward J.E."/>
            <person name="Medigue C."/>
            <person name="Vallenet D."/>
            <person name="Lajus A."/>
            <person name="Rouy Z."/>
            <person name="Martinez-Vaz B."/>
            <person name="Tiffin P."/>
            <person name="Young N.D."/>
            <person name="Sadowsky M.J."/>
        </authorList>
    </citation>
    <scope>NUCLEOTIDE SEQUENCE [LARGE SCALE GENOMIC DNA]</scope>
    <source>
        <strain evidence="3 4">N6B1</strain>
    </source>
</reference>
<dbReference type="EMBL" id="WISR01000124">
    <property type="protein sequence ID" value="MQW33567.1"/>
    <property type="molecule type" value="Genomic_DNA"/>
</dbReference>
<proteinExistence type="predicted"/>
<dbReference type="InterPro" id="IPR038969">
    <property type="entry name" value="FEN"/>
</dbReference>
<dbReference type="SUPFAM" id="SSF88723">
    <property type="entry name" value="PIN domain-like"/>
    <property type="match status" value="1"/>
</dbReference>
<dbReference type="Proteomes" id="UP000429484">
    <property type="component" value="Unassembled WGS sequence"/>
</dbReference>
<dbReference type="PANTHER" id="PTHR42646:SF2">
    <property type="entry name" value="5'-3' EXONUCLEASE FAMILY PROTEIN"/>
    <property type="match status" value="1"/>
</dbReference>
<comment type="caution">
    <text evidence="3">The sequence shown here is derived from an EMBL/GenBank/DDBJ whole genome shotgun (WGS) entry which is preliminary data.</text>
</comment>